<feature type="binding site" evidence="6">
    <location>
        <position position="246"/>
    </location>
    <ligand>
        <name>Mg(2+)</name>
        <dbReference type="ChEBI" id="CHEBI:18420"/>
        <label>1</label>
    </ligand>
</feature>
<dbReference type="FunFam" id="3.60.10.10:FF:000026">
    <property type="entry name" value="Exodeoxyribonuclease III"/>
    <property type="match status" value="1"/>
</dbReference>
<keyword evidence="10" id="KW-1185">Reference proteome</keyword>
<dbReference type="PANTHER" id="PTHR22748:SF6">
    <property type="entry name" value="DNA-(APURINIC OR APYRIMIDINIC SITE) ENDONUCLEASE"/>
    <property type="match status" value="1"/>
</dbReference>
<feature type="binding site" evidence="6">
    <location>
        <position position="37"/>
    </location>
    <ligand>
        <name>Mg(2+)</name>
        <dbReference type="ChEBI" id="CHEBI:18420"/>
        <label>1</label>
    </ligand>
</feature>
<dbReference type="PROSITE" id="PS51435">
    <property type="entry name" value="AP_NUCLEASE_F1_4"/>
    <property type="match status" value="1"/>
</dbReference>
<evidence type="ECO:0000256" key="4">
    <source>
        <dbReference type="ARBA" id="ARBA00022842"/>
    </source>
</evidence>
<dbReference type="AlphaFoldDB" id="H1Z0Z0"/>
<dbReference type="GO" id="GO:0008081">
    <property type="term" value="F:phosphoric diester hydrolase activity"/>
    <property type="evidence" value="ECO:0007669"/>
    <property type="project" value="TreeGrafter"/>
</dbReference>
<feature type="binding site" evidence="6">
    <location>
        <position position="152"/>
    </location>
    <ligand>
        <name>Mg(2+)</name>
        <dbReference type="ChEBI" id="CHEBI:18420"/>
        <label>1</label>
    </ligand>
</feature>
<dbReference type="Gene3D" id="3.60.10.10">
    <property type="entry name" value="Endonuclease/exonuclease/phosphatase"/>
    <property type="match status" value="1"/>
</dbReference>
<dbReference type="GO" id="GO:0006284">
    <property type="term" value="P:base-excision repair"/>
    <property type="evidence" value="ECO:0007669"/>
    <property type="project" value="TreeGrafter"/>
</dbReference>
<dbReference type="InParanoid" id="H1Z0Z0"/>
<feature type="binding site" evidence="6">
    <location>
        <position position="9"/>
    </location>
    <ligand>
        <name>Mg(2+)</name>
        <dbReference type="ChEBI" id="CHEBI:18420"/>
        <label>1</label>
    </ligand>
</feature>
<dbReference type="GO" id="GO:0008311">
    <property type="term" value="F:double-stranded DNA 3'-5' DNA exonuclease activity"/>
    <property type="evidence" value="ECO:0007669"/>
    <property type="project" value="TreeGrafter"/>
</dbReference>
<reference evidence="9 10" key="1">
    <citation type="submission" date="2011-10" db="EMBL/GenBank/DDBJ databases">
        <title>The Improved High-Quality Draft genome of Methanoplanus limicola DSM 2279.</title>
        <authorList>
            <consortium name="US DOE Joint Genome Institute (JGI-PGF)"/>
            <person name="Lucas S."/>
            <person name="Copeland A."/>
            <person name="Lapidus A."/>
            <person name="Glavina del Rio T."/>
            <person name="Dalin E."/>
            <person name="Tice H."/>
            <person name="Bruce D."/>
            <person name="Goodwin L."/>
            <person name="Pitluck S."/>
            <person name="Peters L."/>
            <person name="Mikhailova N."/>
            <person name="Lu M."/>
            <person name="Kyrpides N."/>
            <person name="Mavromatis K."/>
            <person name="Ivanova N."/>
            <person name="Markowitz V."/>
            <person name="Cheng J.-F."/>
            <person name="Hugenholtz P."/>
            <person name="Woyke T."/>
            <person name="Wu D."/>
            <person name="Wirth R."/>
            <person name="Brambilla E.-M."/>
            <person name="Klenk H.-P."/>
            <person name="Eisen J.A."/>
        </authorList>
    </citation>
    <scope>NUCLEOTIDE SEQUENCE [LARGE SCALE GENOMIC DNA]</scope>
    <source>
        <strain evidence="9 10">DSM 2279</strain>
    </source>
</reference>
<evidence type="ECO:0000256" key="5">
    <source>
        <dbReference type="PIRSR" id="PIRSR604808-1"/>
    </source>
</evidence>
<evidence type="ECO:0000256" key="6">
    <source>
        <dbReference type="PIRSR" id="PIRSR604808-2"/>
    </source>
</evidence>
<dbReference type="PATRIC" id="fig|937775.9.peg.381"/>
<evidence type="ECO:0000256" key="1">
    <source>
        <dbReference type="ARBA" id="ARBA00007092"/>
    </source>
</evidence>
<keyword evidence="2 6" id="KW-0479">Metal-binding</keyword>
<dbReference type="InterPro" id="IPR004808">
    <property type="entry name" value="AP_endonuc_1"/>
</dbReference>
<evidence type="ECO:0000313" key="10">
    <source>
        <dbReference type="Proteomes" id="UP000005741"/>
    </source>
</evidence>
<sequence length="256" mass="29432">MIKRLVSWNVNGIRAVHKKGFLDFVKEYSPDILCIQETKAHEDQLPSELRHPEGYFSYFSSAEKKGYSGVALYSKDEPESVRFGFGSDRFDTEGRIIIADYPDFSLFNIYFPNGKASAERLDFKLDFYNECLNQAEKLLADGRNVIICGDVNTAHKEIDLARPKANENVSGFLPVERAWIDKLLDAGFADSFRMFTKEGGYYSWYDLKSRARERNVGWRIDYFFVSKKFLEHAVSAEILAHIYGSDHCPVTLEIEL</sequence>
<dbReference type="NCBIfam" id="TIGR00633">
    <property type="entry name" value="xth"/>
    <property type="match status" value="1"/>
</dbReference>
<comment type="similarity">
    <text evidence="1">Belongs to the DNA repair enzymes AP/ExoA family.</text>
</comment>
<dbReference type="NCBIfam" id="TIGR00195">
    <property type="entry name" value="exoDNase_III"/>
    <property type="match status" value="1"/>
</dbReference>
<dbReference type="PROSITE" id="PS00726">
    <property type="entry name" value="AP_NUCLEASE_F1_1"/>
    <property type="match status" value="1"/>
</dbReference>
<dbReference type="CDD" id="cd09085">
    <property type="entry name" value="Mth212-like_AP-endo"/>
    <property type="match status" value="1"/>
</dbReference>
<feature type="site" description="Interaction with DNA substrate" evidence="7">
    <location>
        <position position="247"/>
    </location>
</feature>
<feature type="domain" description="Endonuclease/exonuclease/phosphatase" evidence="8">
    <location>
        <begin position="6"/>
        <end position="247"/>
    </location>
</feature>
<feature type="site" description="Important for catalytic activity" evidence="7">
    <location>
        <position position="221"/>
    </location>
</feature>
<keyword evidence="6" id="KW-0464">Manganese</keyword>
<dbReference type="InterPro" id="IPR036691">
    <property type="entry name" value="Endo/exonu/phosph_ase_sf"/>
</dbReference>
<keyword evidence="4 6" id="KW-0460">Magnesium</keyword>
<dbReference type="GO" id="GO:0003677">
    <property type="term" value="F:DNA binding"/>
    <property type="evidence" value="ECO:0007669"/>
    <property type="project" value="InterPro"/>
</dbReference>
<evidence type="ECO:0000259" key="8">
    <source>
        <dbReference type="Pfam" id="PF03372"/>
    </source>
</evidence>
<evidence type="ECO:0000256" key="7">
    <source>
        <dbReference type="PIRSR" id="PIRSR604808-3"/>
    </source>
</evidence>
<name>H1Z0Z0_9EURY</name>
<dbReference type="SUPFAM" id="SSF56219">
    <property type="entry name" value="DNase I-like"/>
    <property type="match status" value="1"/>
</dbReference>
<proteinExistence type="inferred from homology"/>
<protein>
    <submittedName>
        <fullName evidence="9">Exodeoxyribonuclease III</fullName>
    </submittedName>
</protein>
<dbReference type="InterPro" id="IPR020847">
    <property type="entry name" value="AP_endonuclease_F1_BS"/>
</dbReference>
<dbReference type="PANTHER" id="PTHR22748">
    <property type="entry name" value="AP ENDONUCLEASE"/>
    <property type="match status" value="1"/>
</dbReference>
<gene>
    <name evidence="9" type="ORF">Metlim_0325</name>
</gene>
<comment type="cofactor">
    <cofactor evidence="6">
        <name>Mg(2+)</name>
        <dbReference type="ChEBI" id="CHEBI:18420"/>
    </cofactor>
    <cofactor evidence="6">
        <name>Mn(2+)</name>
        <dbReference type="ChEBI" id="CHEBI:29035"/>
    </cofactor>
    <text evidence="6">Probably binds two magnesium or manganese ions per subunit.</text>
</comment>
<feature type="active site" description="Proton donor/acceptor" evidence="5">
    <location>
        <position position="150"/>
    </location>
</feature>
<dbReference type="GO" id="GO:0046872">
    <property type="term" value="F:metal ion binding"/>
    <property type="evidence" value="ECO:0007669"/>
    <property type="project" value="UniProtKB-KW"/>
</dbReference>
<feature type="binding site" evidence="6">
    <location>
        <position position="247"/>
    </location>
    <ligand>
        <name>Mg(2+)</name>
        <dbReference type="ChEBI" id="CHEBI:18420"/>
        <label>1</label>
    </ligand>
</feature>
<feature type="site" description="Transition state stabilizer" evidence="7">
    <location>
        <position position="152"/>
    </location>
</feature>
<dbReference type="Proteomes" id="UP000005741">
    <property type="component" value="Chromosome"/>
</dbReference>
<feature type="binding site" evidence="6">
    <location>
        <position position="150"/>
    </location>
    <ligand>
        <name>Mg(2+)</name>
        <dbReference type="ChEBI" id="CHEBI:18420"/>
        <label>1</label>
    </ligand>
</feature>
<dbReference type="EMBL" id="CM001436">
    <property type="protein sequence ID" value="EHQ34466.1"/>
    <property type="molecule type" value="Genomic_DNA"/>
</dbReference>
<dbReference type="GO" id="GO:0003906">
    <property type="term" value="F:DNA-(apurinic or apyrimidinic site) endonuclease activity"/>
    <property type="evidence" value="ECO:0007669"/>
    <property type="project" value="TreeGrafter"/>
</dbReference>
<dbReference type="HOGENOM" id="CLU_027539_3_0_2"/>
<keyword evidence="3" id="KW-0378">Hydrolase</keyword>
<feature type="active site" description="Proton acceptor" evidence="5">
    <location>
        <position position="247"/>
    </location>
</feature>
<feature type="active site" evidence="5">
    <location>
        <position position="110"/>
    </location>
</feature>
<dbReference type="STRING" id="937775.Metlim_0325"/>
<accession>H1Z0Z0</accession>
<dbReference type="Pfam" id="PF03372">
    <property type="entry name" value="Exo_endo_phos"/>
    <property type="match status" value="1"/>
</dbReference>
<organism evidence="9 10">
    <name type="scientific">Methanoplanus limicola DSM 2279</name>
    <dbReference type="NCBI Taxonomy" id="937775"/>
    <lineage>
        <taxon>Archaea</taxon>
        <taxon>Methanobacteriati</taxon>
        <taxon>Methanobacteriota</taxon>
        <taxon>Stenosarchaea group</taxon>
        <taxon>Methanomicrobia</taxon>
        <taxon>Methanomicrobiales</taxon>
        <taxon>Methanomicrobiaceae</taxon>
        <taxon>Methanoplanus</taxon>
    </lineage>
</organism>
<dbReference type="InterPro" id="IPR005135">
    <property type="entry name" value="Endo/exonuclease/phosphatase"/>
</dbReference>
<evidence type="ECO:0000256" key="2">
    <source>
        <dbReference type="ARBA" id="ARBA00022723"/>
    </source>
</evidence>
<evidence type="ECO:0000313" key="9">
    <source>
        <dbReference type="EMBL" id="EHQ34466.1"/>
    </source>
</evidence>
<evidence type="ECO:0000256" key="3">
    <source>
        <dbReference type="ARBA" id="ARBA00022801"/>
    </source>
</evidence>